<comment type="function">
    <text evidence="6">DNA repair enzyme involved in the repair of deaminated bases. Selectively cleaves double-stranded DNA at the second phosphodiester bond 3' to a deoxyinosine leaving behind the intact lesion on the nicked DNA.</text>
</comment>
<evidence type="ECO:0000256" key="5">
    <source>
        <dbReference type="ARBA" id="ARBA00022801"/>
    </source>
</evidence>
<dbReference type="HAMAP" id="MF_00801">
    <property type="entry name" value="Endonuclease_5"/>
    <property type="match status" value="1"/>
</dbReference>
<reference evidence="7" key="1">
    <citation type="journal article" date="2021" name="Front. Microbiol.">
        <title>Comprehensive Comparative Genomics and Phenotyping of Methylobacterium Species.</title>
        <authorList>
            <person name="Alessa O."/>
            <person name="Ogura Y."/>
            <person name="Fujitani Y."/>
            <person name="Takami H."/>
            <person name="Hayashi T."/>
            <person name="Sahin N."/>
            <person name="Tani A."/>
        </authorList>
    </citation>
    <scope>NUCLEOTIDE SEQUENCE</scope>
    <source>
        <strain evidence="7">DSM 14458</strain>
    </source>
</reference>
<dbReference type="InterPro" id="IPR007581">
    <property type="entry name" value="Endonuclease-V"/>
</dbReference>
<dbReference type="PANTHER" id="PTHR28511:SF1">
    <property type="entry name" value="ENDONUCLEASE V"/>
    <property type="match status" value="1"/>
</dbReference>
<name>A0ABQ4UVI1_9HYPH</name>
<dbReference type="CDD" id="cd06559">
    <property type="entry name" value="Endonuclease_V"/>
    <property type="match status" value="1"/>
</dbReference>
<reference evidence="7" key="2">
    <citation type="submission" date="2021-08" db="EMBL/GenBank/DDBJ databases">
        <authorList>
            <person name="Tani A."/>
            <person name="Ola A."/>
            <person name="Ogura Y."/>
            <person name="Katsura K."/>
            <person name="Hayashi T."/>
        </authorList>
    </citation>
    <scope>NUCLEOTIDE SEQUENCE</scope>
    <source>
        <strain evidence="7">DSM 14458</strain>
    </source>
</reference>
<comment type="similarity">
    <text evidence="6">Belongs to the endonuclease V family.</text>
</comment>
<evidence type="ECO:0000256" key="4">
    <source>
        <dbReference type="ARBA" id="ARBA00022759"/>
    </source>
</evidence>
<evidence type="ECO:0000256" key="1">
    <source>
        <dbReference type="ARBA" id="ARBA00004496"/>
    </source>
</evidence>
<dbReference type="EC" id="3.1.21.7" evidence="6"/>
<evidence type="ECO:0000256" key="2">
    <source>
        <dbReference type="ARBA" id="ARBA00022490"/>
    </source>
</evidence>
<feature type="site" description="Interaction with target DNA" evidence="6">
    <location>
        <position position="94"/>
    </location>
</feature>
<evidence type="ECO:0000313" key="7">
    <source>
        <dbReference type="EMBL" id="GJE76123.1"/>
    </source>
</evidence>
<evidence type="ECO:0000256" key="6">
    <source>
        <dbReference type="HAMAP-Rule" id="MF_00801"/>
    </source>
</evidence>
<proteinExistence type="inferred from homology"/>
<keyword evidence="8" id="KW-1185">Reference proteome</keyword>
<feature type="binding site" evidence="6">
    <location>
        <position position="124"/>
    </location>
    <ligand>
        <name>Mg(2+)</name>
        <dbReference type="ChEBI" id="CHEBI:18420"/>
    </ligand>
</feature>
<organism evidence="7 8">
    <name type="scientific">Methylorubrum suomiense</name>
    <dbReference type="NCBI Taxonomy" id="144191"/>
    <lineage>
        <taxon>Bacteria</taxon>
        <taxon>Pseudomonadati</taxon>
        <taxon>Pseudomonadota</taxon>
        <taxon>Alphaproteobacteria</taxon>
        <taxon>Hyphomicrobiales</taxon>
        <taxon>Methylobacteriaceae</taxon>
        <taxon>Methylorubrum</taxon>
    </lineage>
</organism>
<dbReference type="NCBIfam" id="NF008629">
    <property type="entry name" value="PRK11617.1"/>
    <property type="match status" value="1"/>
</dbReference>
<keyword evidence="4 6" id="KW-0255">Endonuclease</keyword>
<keyword evidence="3 6" id="KW-0540">Nuclease</keyword>
<dbReference type="Proteomes" id="UP001055093">
    <property type="component" value="Unassembled WGS sequence"/>
</dbReference>
<comment type="caution">
    <text evidence="7">The sequence shown here is derived from an EMBL/GenBank/DDBJ whole genome shotgun (WGS) entry which is preliminary data.</text>
</comment>
<dbReference type="Pfam" id="PF04493">
    <property type="entry name" value="Endonuclease_5"/>
    <property type="match status" value="1"/>
</dbReference>
<keyword evidence="2 6" id="KW-0963">Cytoplasm</keyword>
<keyword evidence="6" id="KW-0479">Metal-binding</keyword>
<evidence type="ECO:0000256" key="3">
    <source>
        <dbReference type="ARBA" id="ARBA00022722"/>
    </source>
</evidence>
<accession>A0ABQ4UVI1</accession>
<dbReference type="GO" id="GO:0004519">
    <property type="term" value="F:endonuclease activity"/>
    <property type="evidence" value="ECO:0007669"/>
    <property type="project" value="UniProtKB-KW"/>
</dbReference>
<keyword evidence="6" id="KW-0460">Magnesium</keyword>
<keyword evidence="5 6" id="KW-0378">Hydrolase</keyword>
<keyword evidence="6" id="KW-0227">DNA damage</keyword>
<dbReference type="EMBL" id="BPRE01000007">
    <property type="protein sequence ID" value="GJE76123.1"/>
    <property type="molecule type" value="Genomic_DNA"/>
</dbReference>
<protein>
    <recommendedName>
        <fullName evidence="6">Endonuclease V</fullName>
        <ecNumber evidence="6">3.1.21.7</ecNumber>
    </recommendedName>
    <alternativeName>
        <fullName evidence="6">Deoxyinosine 3'endonuclease</fullName>
    </alternativeName>
    <alternativeName>
        <fullName evidence="6">Deoxyribonuclease V</fullName>
        <shortName evidence="6">DNase V</shortName>
    </alternativeName>
</protein>
<dbReference type="Gene3D" id="3.30.2170.10">
    <property type="entry name" value="archaeoglobus fulgidus dsm 4304 superfamily"/>
    <property type="match status" value="1"/>
</dbReference>
<comment type="catalytic activity">
    <reaction evidence="6">
        <text>Endonucleolytic cleavage at apurinic or apyrimidinic sites to products with a 5'-phosphate.</text>
        <dbReference type="EC" id="3.1.21.7"/>
    </reaction>
</comment>
<comment type="cofactor">
    <cofactor evidence="6">
        <name>Mg(2+)</name>
        <dbReference type="ChEBI" id="CHEBI:18420"/>
    </cofactor>
</comment>
<comment type="subcellular location">
    <subcellularLocation>
        <location evidence="1 6">Cytoplasm</location>
    </subcellularLocation>
</comment>
<feature type="binding site" evidence="6">
    <location>
        <position position="58"/>
    </location>
    <ligand>
        <name>Mg(2+)</name>
        <dbReference type="ChEBI" id="CHEBI:18420"/>
    </ligand>
</feature>
<sequence>MTSYISASPTEAALHLYPRHAWDLTPSEAVALQKRLRGEVAIDRPIDLSSVHLVAGVDVSVKNERSRAAVVVVTFPGFLVVEIATAERPTPFPYVPGLLSFREGPVLEEAFGRLRAEPDVFLFDGMGTAHPRRIGIACHMGLWLERPTIGVGKTRLVGTHGPLAEEKGASTPLIDRGETIGAVLRTRTGKHPLFISPGHRADLTSAVALVLACTPRYRLPEPIRLAHRAAGDF</sequence>
<keyword evidence="6" id="KW-0234">DNA repair</keyword>
<evidence type="ECO:0000313" key="8">
    <source>
        <dbReference type="Proteomes" id="UP001055093"/>
    </source>
</evidence>
<dbReference type="PANTHER" id="PTHR28511">
    <property type="entry name" value="ENDONUCLEASE V"/>
    <property type="match status" value="1"/>
</dbReference>
<gene>
    <name evidence="6 7" type="primary">nfi</name>
    <name evidence="7" type="ORF">BGCPKDLD_2715</name>
</gene>